<dbReference type="SUPFAM" id="SSF88946">
    <property type="entry name" value="Sigma2 domain of RNA polymerase sigma factors"/>
    <property type="match status" value="1"/>
</dbReference>
<dbReference type="NCBIfam" id="TIGR02937">
    <property type="entry name" value="sigma70-ECF"/>
    <property type="match status" value="1"/>
</dbReference>
<dbReference type="Proteomes" id="UP000598971">
    <property type="component" value="Unassembled WGS sequence"/>
</dbReference>
<keyword evidence="2" id="KW-0805">Transcription regulation</keyword>
<dbReference type="Pfam" id="PF08281">
    <property type="entry name" value="Sigma70_r4_2"/>
    <property type="match status" value="1"/>
</dbReference>
<evidence type="ECO:0000256" key="2">
    <source>
        <dbReference type="ARBA" id="ARBA00023015"/>
    </source>
</evidence>
<dbReference type="EMBL" id="WHPF01000011">
    <property type="protein sequence ID" value="NNV56879.1"/>
    <property type="molecule type" value="Genomic_DNA"/>
</dbReference>
<sequence length="185" mass="21554">MSAQLNATRWVNEYGDMLYRFALPRVNNAEIAKDLVQDTFLAAWRNHESFKGETSEKNWLYAILKNKIIDHFRKASNRLTDSLPGVPDDDPYFDDAAHWTEAASPAGWQNSSDALEKKEFYDILRKCKGKLKDIQNTVFSLKYLEGMESEEICKELNITASNYWVLIHRAKLQLRACLEKNWFIQ</sequence>
<dbReference type="InterPro" id="IPR014284">
    <property type="entry name" value="RNA_pol_sigma-70_dom"/>
</dbReference>
<dbReference type="InterPro" id="IPR036388">
    <property type="entry name" value="WH-like_DNA-bd_sf"/>
</dbReference>
<dbReference type="PANTHER" id="PTHR43133">
    <property type="entry name" value="RNA POLYMERASE ECF-TYPE SIGMA FACTO"/>
    <property type="match status" value="1"/>
</dbReference>
<evidence type="ECO:0000259" key="7">
    <source>
        <dbReference type="Pfam" id="PF08281"/>
    </source>
</evidence>
<organism evidence="8 9">
    <name type="scientific">Limnovirga soli</name>
    <dbReference type="NCBI Taxonomy" id="2656915"/>
    <lineage>
        <taxon>Bacteria</taxon>
        <taxon>Pseudomonadati</taxon>
        <taxon>Bacteroidota</taxon>
        <taxon>Chitinophagia</taxon>
        <taxon>Chitinophagales</taxon>
        <taxon>Chitinophagaceae</taxon>
        <taxon>Limnovirga</taxon>
    </lineage>
</organism>
<protein>
    <submittedName>
        <fullName evidence="8">Sigma-70 family RNA polymerase sigma factor</fullName>
    </submittedName>
</protein>
<dbReference type="InterPro" id="IPR014289">
    <property type="entry name" value="RNA_pol_sigma-24-rel"/>
</dbReference>
<dbReference type="Gene3D" id="1.10.1740.10">
    <property type="match status" value="1"/>
</dbReference>
<dbReference type="InterPro" id="IPR013325">
    <property type="entry name" value="RNA_pol_sigma_r2"/>
</dbReference>
<gene>
    <name evidence="8" type="ORF">GD597_15510</name>
</gene>
<keyword evidence="3" id="KW-0731">Sigma factor</keyword>
<comment type="caution">
    <text evidence="8">The sequence shown here is derived from an EMBL/GenBank/DDBJ whole genome shotgun (WGS) entry which is preliminary data.</text>
</comment>
<dbReference type="PANTHER" id="PTHR43133:SF8">
    <property type="entry name" value="RNA POLYMERASE SIGMA FACTOR HI_1459-RELATED"/>
    <property type="match status" value="1"/>
</dbReference>
<dbReference type="InterPro" id="IPR007627">
    <property type="entry name" value="RNA_pol_sigma70_r2"/>
</dbReference>
<dbReference type="AlphaFoldDB" id="A0A8J8FIC1"/>
<keyword evidence="4" id="KW-0238">DNA-binding</keyword>
<name>A0A8J8FIC1_9BACT</name>
<evidence type="ECO:0000313" key="9">
    <source>
        <dbReference type="Proteomes" id="UP000598971"/>
    </source>
</evidence>
<keyword evidence="9" id="KW-1185">Reference proteome</keyword>
<dbReference type="RefSeq" id="WP_171608822.1">
    <property type="nucleotide sequence ID" value="NZ_WHPF01000011.1"/>
</dbReference>
<dbReference type="GO" id="GO:0003677">
    <property type="term" value="F:DNA binding"/>
    <property type="evidence" value="ECO:0007669"/>
    <property type="project" value="UniProtKB-KW"/>
</dbReference>
<comment type="similarity">
    <text evidence="1">Belongs to the sigma-70 factor family. ECF subfamily.</text>
</comment>
<evidence type="ECO:0000256" key="3">
    <source>
        <dbReference type="ARBA" id="ARBA00023082"/>
    </source>
</evidence>
<dbReference type="Pfam" id="PF04542">
    <property type="entry name" value="Sigma70_r2"/>
    <property type="match status" value="1"/>
</dbReference>
<accession>A0A8J8FIC1</accession>
<reference evidence="8" key="1">
    <citation type="submission" date="2019-10" db="EMBL/GenBank/DDBJ databases">
        <title>Draft genome sequence of Panacibacter sp. KCS-6.</title>
        <authorList>
            <person name="Yim K.J."/>
        </authorList>
    </citation>
    <scope>NUCLEOTIDE SEQUENCE</scope>
    <source>
        <strain evidence="8">KCS-6</strain>
    </source>
</reference>
<dbReference type="SUPFAM" id="SSF88659">
    <property type="entry name" value="Sigma3 and sigma4 domains of RNA polymerase sigma factors"/>
    <property type="match status" value="1"/>
</dbReference>
<proteinExistence type="inferred from homology"/>
<dbReference type="Gene3D" id="1.10.10.10">
    <property type="entry name" value="Winged helix-like DNA-binding domain superfamily/Winged helix DNA-binding domain"/>
    <property type="match status" value="1"/>
</dbReference>
<evidence type="ECO:0000256" key="5">
    <source>
        <dbReference type="ARBA" id="ARBA00023163"/>
    </source>
</evidence>
<dbReference type="InterPro" id="IPR039425">
    <property type="entry name" value="RNA_pol_sigma-70-like"/>
</dbReference>
<evidence type="ECO:0000256" key="4">
    <source>
        <dbReference type="ARBA" id="ARBA00023125"/>
    </source>
</evidence>
<keyword evidence="5" id="KW-0804">Transcription</keyword>
<feature type="domain" description="RNA polymerase sigma-70 region 2" evidence="6">
    <location>
        <begin position="11"/>
        <end position="76"/>
    </location>
</feature>
<evidence type="ECO:0000313" key="8">
    <source>
        <dbReference type="EMBL" id="NNV56879.1"/>
    </source>
</evidence>
<dbReference type="GO" id="GO:0006352">
    <property type="term" value="P:DNA-templated transcription initiation"/>
    <property type="evidence" value="ECO:0007669"/>
    <property type="project" value="InterPro"/>
</dbReference>
<dbReference type="NCBIfam" id="TIGR02943">
    <property type="entry name" value="Sig70_famx1"/>
    <property type="match status" value="1"/>
</dbReference>
<feature type="domain" description="RNA polymerase sigma factor 70 region 4 type 2" evidence="7">
    <location>
        <begin position="122"/>
        <end position="174"/>
    </location>
</feature>
<dbReference type="CDD" id="cd06171">
    <property type="entry name" value="Sigma70_r4"/>
    <property type="match status" value="1"/>
</dbReference>
<dbReference type="InterPro" id="IPR013324">
    <property type="entry name" value="RNA_pol_sigma_r3/r4-like"/>
</dbReference>
<dbReference type="GO" id="GO:0016987">
    <property type="term" value="F:sigma factor activity"/>
    <property type="evidence" value="ECO:0007669"/>
    <property type="project" value="UniProtKB-KW"/>
</dbReference>
<dbReference type="InterPro" id="IPR013249">
    <property type="entry name" value="RNA_pol_sigma70_r4_t2"/>
</dbReference>
<evidence type="ECO:0000256" key="1">
    <source>
        <dbReference type="ARBA" id="ARBA00010641"/>
    </source>
</evidence>
<evidence type="ECO:0000259" key="6">
    <source>
        <dbReference type="Pfam" id="PF04542"/>
    </source>
</evidence>